<protein>
    <submittedName>
        <fullName evidence="1">Uncharacterized protein</fullName>
    </submittedName>
</protein>
<keyword evidence="2" id="KW-1185">Reference proteome</keyword>
<sequence>MARIERCVRITIEQMTEPDDVLLAEIEADHVIETDIDGEVLDSFAIVNGAKLPIPVSEDQMNAFYRAAWGAAHV</sequence>
<evidence type="ECO:0000313" key="2">
    <source>
        <dbReference type="Proteomes" id="UP000245712"/>
    </source>
</evidence>
<dbReference type="RefSeq" id="WP_116610885.1">
    <property type="nucleotide sequence ID" value="NZ_QEOB01000005.1"/>
</dbReference>
<gene>
    <name evidence="1" type="ORF">C7402_105164</name>
</gene>
<dbReference type="EMBL" id="QEOB01000005">
    <property type="protein sequence ID" value="PVX84323.1"/>
    <property type="molecule type" value="Genomic_DNA"/>
</dbReference>
<organism evidence="1 2">
    <name type="scientific">Paraburkholderia unamae</name>
    <dbReference type="NCBI Taxonomy" id="219649"/>
    <lineage>
        <taxon>Bacteria</taxon>
        <taxon>Pseudomonadati</taxon>
        <taxon>Pseudomonadota</taxon>
        <taxon>Betaproteobacteria</taxon>
        <taxon>Burkholderiales</taxon>
        <taxon>Burkholderiaceae</taxon>
        <taxon>Paraburkholderia</taxon>
    </lineage>
</organism>
<dbReference type="Proteomes" id="UP000245712">
    <property type="component" value="Unassembled WGS sequence"/>
</dbReference>
<evidence type="ECO:0000313" key="1">
    <source>
        <dbReference type="EMBL" id="PVX84323.1"/>
    </source>
</evidence>
<comment type="caution">
    <text evidence="1">The sequence shown here is derived from an EMBL/GenBank/DDBJ whole genome shotgun (WGS) entry which is preliminary data.</text>
</comment>
<reference evidence="1 2" key="1">
    <citation type="submission" date="2018-05" db="EMBL/GenBank/DDBJ databases">
        <title>Genomic Encyclopedia of Type Strains, Phase IV (KMG-V): Genome sequencing to study the core and pangenomes of soil and plant-associated prokaryotes.</title>
        <authorList>
            <person name="Whitman W."/>
        </authorList>
    </citation>
    <scope>NUCLEOTIDE SEQUENCE [LARGE SCALE GENOMIC DNA]</scope>
    <source>
        <strain evidence="1 2">SCZa-39</strain>
    </source>
</reference>
<name>A0ABX5KR33_9BURK</name>
<accession>A0ABX5KR33</accession>
<proteinExistence type="predicted"/>